<evidence type="ECO:0000313" key="4">
    <source>
        <dbReference type="Proteomes" id="UP000253314"/>
    </source>
</evidence>
<proteinExistence type="predicted"/>
<evidence type="ECO:0000256" key="1">
    <source>
        <dbReference type="SAM" id="MobiDB-lite"/>
    </source>
</evidence>
<dbReference type="RefSeq" id="WP_113805050.1">
    <property type="nucleotide sequence ID" value="NZ_QOCW01000004.1"/>
</dbReference>
<feature type="region of interest" description="Disordered" evidence="1">
    <location>
        <begin position="160"/>
        <end position="181"/>
    </location>
</feature>
<dbReference type="OrthoDB" id="2691442at2"/>
<evidence type="ECO:0000313" key="3">
    <source>
        <dbReference type="EMBL" id="RBW70597.1"/>
    </source>
</evidence>
<dbReference type="AlphaFoldDB" id="A0A366XXH3"/>
<feature type="transmembrane region" description="Helical" evidence="2">
    <location>
        <begin position="66"/>
        <end position="90"/>
    </location>
</feature>
<keyword evidence="2" id="KW-0472">Membrane</keyword>
<dbReference type="Proteomes" id="UP000253314">
    <property type="component" value="Unassembled WGS sequence"/>
</dbReference>
<dbReference type="EMBL" id="QOCW01000004">
    <property type="protein sequence ID" value="RBW70597.1"/>
    <property type="molecule type" value="Genomic_DNA"/>
</dbReference>
<feature type="transmembrane region" description="Helical" evidence="2">
    <location>
        <begin position="97"/>
        <end position="116"/>
    </location>
</feature>
<organism evidence="3 4">
    <name type="scientific">Bacillus taeanensis</name>
    <dbReference type="NCBI Taxonomy" id="273032"/>
    <lineage>
        <taxon>Bacteria</taxon>
        <taxon>Bacillati</taxon>
        <taxon>Bacillota</taxon>
        <taxon>Bacilli</taxon>
        <taxon>Bacillales</taxon>
        <taxon>Bacillaceae</taxon>
        <taxon>Bacillus</taxon>
    </lineage>
</organism>
<keyword evidence="4" id="KW-1185">Reference proteome</keyword>
<reference evidence="3 4" key="1">
    <citation type="submission" date="2018-07" db="EMBL/GenBank/DDBJ databases">
        <title>Lottiidibacillus patelloidae gen. nov., sp. nov., isolated from the intestinal tract of a marine limpet and the reclassification of B. taeanensis BH030017T, B. algicola KMM 3737T and B. hwajinpoensis SW-72T as genus Lottiidibacillus.</title>
        <authorList>
            <person name="Liu R."/>
            <person name="Huang Z."/>
        </authorList>
    </citation>
    <scope>NUCLEOTIDE SEQUENCE [LARGE SCALE GENOMIC DNA]</scope>
    <source>
        <strain evidence="3 4">BH030017</strain>
    </source>
</reference>
<dbReference type="InterPro" id="IPR024563">
    <property type="entry name" value="YqhR"/>
</dbReference>
<gene>
    <name evidence="3" type="ORF">DS031_06170</name>
</gene>
<protein>
    <submittedName>
        <fullName evidence="3">Uncharacterized protein</fullName>
    </submittedName>
</protein>
<feature type="transmembrane region" description="Helical" evidence="2">
    <location>
        <begin position="21"/>
        <end position="46"/>
    </location>
</feature>
<evidence type="ECO:0000256" key="2">
    <source>
        <dbReference type="SAM" id="Phobius"/>
    </source>
</evidence>
<comment type="caution">
    <text evidence="3">The sequence shown here is derived from an EMBL/GenBank/DDBJ whole genome shotgun (WGS) entry which is preliminary data.</text>
</comment>
<feature type="compositionally biased region" description="Low complexity" evidence="1">
    <location>
        <begin position="160"/>
        <end position="172"/>
    </location>
</feature>
<dbReference type="Pfam" id="PF11085">
    <property type="entry name" value="YqhR"/>
    <property type="match status" value="1"/>
</dbReference>
<keyword evidence="2" id="KW-1133">Transmembrane helix</keyword>
<sequence>MAQEQKLEQNQQEQPMSFWAKAAVIGFFGGLLWSLIGYIAYILNFSKVGPALVLSPWALGEWKTKTLGQLIGIVVIAFLSVIAALLYKAVLAKLKGIWAPIIFGVLLWFLVFYVLRPIFPNLEPIKEMGWNTITTTLCIYILYGLFVGYSISFDYHENQNQNQDQQGDQPDNSKGANYSNN</sequence>
<name>A0A366XXH3_9BACI</name>
<accession>A0A366XXH3</accession>
<keyword evidence="2" id="KW-0812">Transmembrane</keyword>
<feature type="transmembrane region" description="Helical" evidence="2">
    <location>
        <begin position="128"/>
        <end position="151"/>
    </location>
</feature>